<keyword evidence="2" id="KW-0496">Mitochondrion</keyword>
<name>E0WBP2_9HYME</name>
<reference evidence="2" key="1">
    <citation type="journal article" date="2014" name="Mol. Phylogenet. Evol.">
        <title>Two mitochondrial genomes from the families Bethylidae and Mutillidae: independent rearrangement of protein-coding genes and higher-level phylogeny of the Hymenoptera.</title>
        <authorList>
            <person name="Wei S.J."/>
            <person name="Li Q."/>
            <person name="van Achterberg K."/>
            <person name="Chen X.X."/>
        </authorList>
    </citation>
    <scope>NUCLEOTIDE SEQUENCE</scope>
</reference>
<gene>
    <name evidence="2" type="primary">ND4L</name>
</gene>
<accession>E0WBP2</accession>
<evidence type="ECO:0000256" key="1">
    <source>
        <dbReference type="SAM" id="Phobius"/>
    </source>
</evidence>
<geneLocation type="mitochondrion" evidence="2"/>
<feature type="transmembrane region" description="Helical" evidence="1">
    <location>
        <begin position="31"/>
        <end position="48"/>
    </location>
</feature>
<keyword evidence="1" id="KW-0812">Transmembrane</keyword>
<dbReference type="Gene3D" id="1.10.287.3510">
    <property type="match status" value="1"/>
</dbReference>
<proteinExistence type="predicted"/>
<dbReference type="EMBL" id="FJ611801">
    <property type="protein sequence ID" value="ACM77768.1"/>
    <property type="molecule type" value="Genomic_DNA"/>
</dbReference>
<feature type="transmembrane region" description="Helical" evidence="1">
    <location>
        <begin position="6"/>
        <end position="24"/>
    </location>
</feature>
<evidence type="ECO:0000313" key="2">
    <source>
        <dbReference type="EMBL" id="ACM77768.1"/>
    </source>
</evidence>
<sequence length="91" mass="10749">MFIIYLVNLLFYFSMCGFFLNYYYYLKSLMMIEFLMVSIFVILLLGVFGVCDYIIYILILSVCEGILGVLMVVLICRTWSVDGYFLIDYSF</sequence>
<protein>
    <submittedName>
        <fullName evidence="2">NADH dehydrogenase subunit 4L</fullName>
    </submittedName>
</protein>
<dbReference type="AlphaFoldDB" id="E0WBP2"/>
<keyword evidence="1" id="KW-1133">Transmembrane helix</keyword>
<keyword evidence="1" id="KW-0472">Membrane</keyword>
<organism evidence="2">
    <name type="scientific">Wallacidia oculata</name>
    <dbReference type="NCBI Taxonomy" id="590134"/>
    <lineage>
        <taxon>Eukaryota</taxon>
        <taxon>Metazoa</taxon>
        <taxon>Ecdysozoa</taxon>
        <taxon>Arthropoda</taxon>
        <taxon>Hexapoda</taxon>
        <taxon>Insecta</taxon>
        <taxon>Pterygota</taxon>
        <taxon>Neoptera</taxon>
        <taxon>Endopterygota</taxon>
        <taxon>Hymenoptera</taxon>
        <taxon>Apocrita</taxon>
        <taxon>Aculeata</taxon>
        <taxon>Pompiloidea</taxon>
        <taxon>Mutillidae</taxon>
        <taxon>Mutillinae</taxon>
        <taxon>Wallacidia</taxon>
    </lineage>
</organism>
<feature type="transmembrane region" description="Helical" evidence="1">
    <location>
        <begin position="54"/>
        <end position="76"/>
    </location>
</feature>